<comment type="subcellular location">
    <subcellularLocation>
        <location evidence="1">Membrane</location>
        <topology evidence="1">Multi-pass membrane protein</topology>
    </subcellularLocation>
</comment>
<evidence type="ECO:0000256" key="7">
    <source>
        <dbReference type="ARBA" id="ARBA00023002"/>
    </source>
</evidence>
<dbReference type="RefSeq" id="WP_181050330.1">
    <property type="nucleotide sequence ID" value="NZ_JACDXJ010000001.1"/>
</dbReference>
<evidence type="ECO:0000256" key="4">
    <source>
        <dbReference type="ARBA" id="ARBA00022692"/>
    </source>
</evidence>
<comment type="similarity">
    <text evidence="2">Belongs to the fatty acid desaturase type 2 family.</text>
</comment>
<evidence type="ECO:0000313" key="15">
    <source>
        <dbReference type="Proteomes" id="UP000572984"/>
    </source>
</evidence>
<proteinExistence type="inferred from homology"/>
<evidence type="ECO:0000256" key="3">
    <source>
        <dbReference type="ARBA" id="ARBA00022516"/>
    </source>
</evidence>
<evidence type="ECO:0000313" key="14">
    <source>
        <dbReference type="EMBL" id="MBA1154635.1"/>
    </source>
</evidence>
<dbReference type="AlphaFoldDB" id="A0A838BHC5"/>
<keyword evidence="3" id="KW-0444">Lipid biosynthesis</keyword>
<evidence type="ECO:0000256" key="9">
    <source>
        <dbReference type="ARBA" id="ARBA00023098"/>
    </source>
</evidence>
<evidence type="ECO:0000256" key="11">
    <source>
        <dbReference type="ARBA" id="ARBA00023160"/>
    </source>
</evidence>
<evidence type="ECO:0000256" key="10">
    <source>
        <dbReference type="ARBA" id="ARBA00023136"/>
    </source>
</evidence>
<feature type="transmembrane region" description="Helical" evidence="12">
    <location>
        <begin position="163"/>
        <end position="188"/>
    </location>
</feature>
<comment type="caution">
    <text evidence="14">The sequence shown here is derived from an EMBL/GenBank/DDBJ whole genome shotgun (WGS) entry which is preliminary data.</text>
</comment>
<keyword evidence="10 12" id="KW-0472">Membrane</keyword>
<evidence type="ECO:0000256" key="12">
    <source>
        <dbReference type="SAM" id="Phobius"/>
    </source>
</evidence>
<keyword evidence="15" id="KW-1185">Reference proteome</keyword>
<evidence type="ECO:0000256" key="6">
    <source>
        <dbReference type="ARBA" id="ARBA00022989"/>
    </source>
</evidence>
<evidence type="ECO:0000256" key="2">
    <source>
        <dbReference type="ARBA" id="ARBA00008749"/>
    </source>
</evidence>
<dbReference type="PANTHER" id="PTHR11351:SF31">
    <property type="entry name" value="DESATURASE 1, ISOFORM A-RELATED"/>
    <property type="match status" value="1"/>
</dbReference>
<organism evidence="14 15">
    <name type="scientific">Microvirga mediterraneensis</name>
    <dbReference type="NCBI Taxonomy" id="2754695"/>
    <lineage>
        <taxon>Bacteria</taxon>
        <taxon>Pseudomonadati</taxon>
        <taxon>Pseudomonadota</taxon>
        <taxon>Alphaproteobacteria</taxon>
        <taxon>Hyphomicrobiales</taxon>
        <taxon>Methylobacteriaceae</taxon>
        <taxon>Microvirga</taxon>
    </lineage>
</organism>
<keyword evidence="9" id="KW-0443">Lipid metabolism</keyword>
<dbReference type="InterPro" id="IPR015876">
    <property type="entry name" value="Acyl-CoA_DS"/>
</dbReference>
<feature type="transmembrane region" description="Helical" evidence="12">
    <location>
        <begin position="47"/>
        <end position="68"/>
    </location>
</feature>
<evidence type="ECO:0000259" key="13">
    <source>
        <dbReference type="Pfam" id="PF00487"/>
    </source>
</evidence>
<dbReference type="GO" id="GO:0016020">
    <property type="term" value="C:membrane"/>
    <property type="evidence" value="ECO:0007669"/>
    <property type="project" value="UniProtKB-SubCell"/>
</dbReference>
<dbReference type="PANTHER" id="PTHR11351">
    <property type="entry name" value="ACYL-COA DESATURASE"/>
    <property type="match status" value="1"/>
</dbReference>
<feature type="domain" description="Fatty acid desaturase" evidence="13">
    <location>
        <begin position="48"/>
        <end position="260"/>
    </location>
</feature>
<keyword evidence="6 12" id="KW-1133">Transmembrane helix</keyword>
<dbReference type="PRINTS" id="PR00075">
    <property type="entry name" value="FACDDSATRASE"/>
</dbReference>
<protein>
    <submittedName>
        <fullName evidence="14">Acyl-CoA desaturase</fullName>
    </submittedName>
</protein>
<dbReference type="GO" id="GO:0016717">
    <property type="term" value="F:oxidoreductase activity, acting on paired donors, with oxidation of a pair of donors resulting in the reduction of molecular oxygen to two molecules of water"/>
    <property type="evidence" value="ECO:0007669"/>
    <property type="project" value="InterPro"/>
</dbReference>
<dbReference type="Proteomes" id="UP000572984">
    <property type="component" value="Unassembled WGS sequence"/>
</dbReference>
<dbReference type="CDD" id="cd03505">
    <property type="entry name" value="Delta9-FADS-like"/>
    <property type="match status" value="1"/>
</dbReference>
<name>A0A838BHC5_9HYPH</name>
<evidence type="ECO:0000256" key="1">
    <source>
        <dbReference type="ARBA" id="ARBA00004141"/>
    </source>
</evidence>
<gene>
    <name evidence="14" type="ORF">H0S73_00665</name>
</gene>
<sequence>MSSPRPSKTPHHDHHDHDDIIYPQVIPFLLVHAVCFAALWTGVTREAVVLGIILYWLRMFGITAGYHRYFSHRSYTTSRVFQFVLACIAQSSAQKSVLWWAAKHRHHHLFSDTEHDVHSPRHTGFLFAHVGWIFARKHDTVDLVKVGDLTKYPELMWLHKYELLPAIILAVIAFLIAGWPGLIVGFFWSTVAVYHATFCINSLAHVHGSKRYVTGDDSRNNWLLAFFTMGEGWHNNHHAYQASVRQGFRWWEIDPTFYIIKTLSWLGVVWDLKSPPEAVRRNEQKLGSRVIDRAAGDLMATFNIENIATKLSHVLETTPSLADLRAKLVTAEHKAHEVLAQVHLPHLPTRDEVWARGSTMFVKTQSLDDIVERAHRLILEAVGSKLARPAAY</sequence>
<dbReference type="InterPro" id="IPR005804">
    <property type="entry name" value="FA_desaturase_dom"/>
</dbReference>
<keyword evidence="5" id="KW-0276">Fatty acid metabolism</keyword>
<keyword evidence="7" id="KW-0560">Oxidoreductase</keyword>
<accession>A0A838BHC5</accession>
<dbReference type="Pfam" id="PF00487">
    <property type="entry name" value="FA_desaturase"/>
    <property type="match status" value="1"/>
</dbReference>
<dbReference type="EMBL" id="JACDXJ010000001">
    <property type="protein sequence ID" value="MBA1154635.1"/>
    <property type="molecule type" value="Genomic_DNA"/>
</dbReference>
<keyword evidence="11" id="KW-0275">Fatty acid biosynthesis</keyword>
<evidence type="ECO:0000256" key="5">
    <source>
        <dbReference type="ARBA" id="ARBA00022832"/>
    </source>
</evidence>
<reference evidence="14 15" key="1">
    <citation type="submission" date="2020-07" db="EMBL/GenBank/DDBJ databases">
        <title>Draft genome and description of Microvirga mediterraneensis Marseille-Q2068 sp. nov.</title>
        <authorList>
            <person name="Boxberger M."/>
        </authorList>
    </citation>
    <scope>NUCLEOTIDE SEQUENCE [LARGE SCALE GENOMIC DNA]</scope>
    <source>
        <strain evidence="14 15">Marseille-Q2068</strain>
    </source>
</reference>
<keyword evidence="8" id="KW-0408">Iron</keyword>
<evidence type="ECO:0000256" key="8">
    <source>
        <dbReference type="ARBA" id="ARBA00023004"/>
    </source>
</evidence>
<dbReference type="GO" id="GO:0006633">
    <property type="term" value="P:fatty acid biosynthetic process"/>
    <property type="evidence" value="ECO:0007669"/>
    <property type="project" value="UniProtKB-KW"/>
</dbReference>
<feature type="transmembrane region" description="Helical" evidence="12">
    <location>
        <begin position="20"/>
        <end position="40"/>
    </location>
</feature>
<keyword evidence="4 12" id="KW-0812">Transmembrane</keyword>